<comment type="similarity">
    <text evidence="1">Belongs to the leucine-binding protein family.</text>
</comment>
<dbReference type="InterPro" id="IPR028081">
    <property type="entry name" value="Leu-bd"/>
</dbReference>
<protein>
    <submittedName>
        <fullName evidence="5">Branched-chain amino acid ABC transporter substrate-binding protein</fullName>
    </submittedName>
</protein>
<feature type="signal peptide" evidence="3">
    <location>
        <begin position="1"/>
        <end position="22"/>
    </location>
</feature>
<dbReference type="EMBL" id="SIXI01000001">
    <property type="protein sequence ID" value="TBO34055.1"/>
    <property type="molecule type" value="Genomic_DNA"/>
</dbReference>
<sequence length="376" mass="39681">MQFNPAWSLVALAVASSLPAVAADVVVKIGHVAPVSGPQAHYGRDNENGARLAVDELNAQGVKIGGNKVRFELVAEDDAADPKQGTAAAQKLCDSKVNGVVGHLNSGTTIPAAKVYDGCGLPMVTPSATNPQLTALGYKNVFRLLANDNALGAGLAQHAKNVLKLKKVAIIDDRTAYGKGVAEVFTKTARQLGMEVVSEQFTNDKAVDFSAILTAIKSKKPDGIFFGGMDPQAGPMLRQMQQLGMSKVYVFGGDGICTEKLSELSSGARTLGNVVCAVGGASLDKLAQGKAWRGRYDAKFPGQFQVYSPYTYDATMVLVDAMKRANSTDPKVYAAKLASTDYQGVTAKVKFEPNGELVSPAMTLYVYKGGKRVALN</sequence>
<feature type="domain" description="Leucine-binding protein" evidence="4">
    <location>
        <begin position="27"/>
        <end position="370"/>
    </location>
</feature>
<keyword evidence="6" id="KW-1185">Reference proteome</keyword>
<evidence type="ECO:0000313" key="6">
    <source>
        <dbReference type="Proteomes" id="UP000292120"/>
    </source>
</evidence>
<organism evidence="5 6">
    <name type="scientific">Aquabacterium lacunae</name>
    <dbReference type="NCBI Taxonomy" id="2528630"/>
    <lineage>
        <taxon>Bacteria</taxon>
        <taxon>Pseudomonadati</taxon>
        <taxon>Pseudomonadota</taxon>
        <taxon>Betaproteobacteria</taxon>
        <taxon>Burkholderiales</taxon>
        <taxon>Aquabacterium</taxon>
    </lineage>
</organism>
<dbReference type="Proteomes" id="UP000292120">
    <property type="component" value="Unassembled WGS sequence"/>
</dbReference>
<dbReference type="Gene3D" id="3.40.50.2300">
    <property type="match status" value="2"/>
</dbReference>
<evidence type="ECO:0000256" key="2">
    <source>
        <dbReference type="ARBA" id="ARBA00022729"/>
    </source>
</evidence>
<dbReference type="PANTHER" id="PTHR47151:SF2">
    <property type="entry name" value="AMINO ACID BINDING PROTEIN"/>
    <property type="match status" value="1"/>
</dbReference>
<evidence type="ECO:0000259" key="4">
    <source>
        <dbReference type="Pfam" id="PF13458"/>
    </source>
</evidence>
<name>A0A4Q9H4V9_9BURK</name>
<dbReference type="AlphaFoldDB" id="A0A4Q9H4V9"/>
<accession>A0A4Q9H4V9</accession>
<evidence type="ECO:0000256" key="1">
    <source>
        <dbReference type="ARBA" id="ARBA00010062"/>
    </source>
</evidence>
<feature type="chain" id="PRO_5020515177" evidence="3">
    <location>
        <begin position="23"/>
        <end position="376"/>
    </location>
</feature>
<dbReference type="InterPro" id="IPR028082">
    <property type="entry name" value="Peripla_BP_I"/>
</dbReference>
<dbReference type="OrthoDB" id="9783240at2"/>
<reference evidence="5 6" key="1">
    <citation type="submission" date="2019-02" db="EMBL/GenBank/DDBJ databases">
        <title>Aquabacterium sp. strain KMB7.</title>
        <authorList>
            <person name="Chen W.-M."/>
        </authorList>
    </citation>
    <scope>NUCLEOTIDE SEQUENCE [LARGE SCALE GENOMIC DNA]</scope>
    <source>
        <strain evidence="5 6">KMB7</strain>
    </source>
</reference>
<evidence type="ECO:0000313" key="5">
    <source>
        <dbReference type="EMBL" id="TBO34055.1"/>
    </source>
</evidence>
<evidence type="ECO:0000256" key="3">
    <source>
        <dbReference type="SAM" id="SignalP"/>
    </source>
</evidence>
<dbReference type="PANTHER" id="PTHR47151">
    <property type="entry name" value="LEU/ILE/VAL-BINDING ABC TRANSPORTER SUBUNIT"/>
    <property type="match status" value="1"/>
</dbReference>
<dbReference type="Pfam" id="PF13458">
    <property type="entry name" value="Peripla_BP_6"/>
    <property type="match status" value="1"/>
</dbReference>
<dbReference type="RefSeq" id="WP_130966005.1">
    <property type="nucleotide sequence ID" value="NZ_SIXI01000001.1"/>
</dbReference>
<proteinExistence type="inferred from homology"/>
<dbReference type="SUPFAM" id="SSF53822">
    <property type="entry name" value="Periplasmic binding protein-like I"/>
    <property type="match status" value="1"/>
</dbReference>
<gene>
    <name evidence="5" type="ORF">EYS42_00975</name>
</gene>
<dbReference type="CDD" id="cd06342">
    <property type="entry name" value="PBP1_ABC_LIVBP-like"/>
    <property type="match status" value="1"/>
</dbReference>
<comment type="caution">
    <text evidence="5">The sequence shown here is derived from an EMBL/GenBank/DDBJ whole genome shotgun (WGS) entry which is preliminary data.</text>
</comment>
<keyword evidence="2 3" id="KW-0732">Signal</keyword>